<keyword evidence="1" id="KW-1133">Transmembrane helix</keyword>
<sequence>MKSLFIKAGLAGSLAQQNKNKKADSLVRNSFLLMSGFFSFGLFLLGRK</sequence>
<gene>
    <name evidence="2" type="ORF">SAMN04488137_0718</name>
</gene>
<name>A0A1G9U5X1_9BACL</name>
<reference evidence="3" key="1">
    <citation type="submission" date="2016-10" db="EMBL/GenBank/DDBJ databases">
        <authorList>
            <person name="Varghese N."/>
            <person name="Submissions S."/>
        </authorList>
    </citation>
    <scope>NUCLEOTIDE SEQUENCE [LARGE SCALE GENOMIC DNA]</scope>
    <source>
        <strain evidence="3">CGMCC 1.6854</strain>
    </source>
</reference>
<feature type="transmembrane region" description="Helical" evidence="1">
    <location>
        <begin position="25"/>
        <end position="45"/>
    </location>
</feature>
<dbReference type="AlphaFoldDB" id="A0A1G9U5X1"/>
<keyword evidence="1" id="KW-0812">Transmembrane</keyword>
<organism evidence="2 3">
    <name type="scientific">Fictibacillus solisalsi</name>
    <dbReference type="NCBI Taxonomy" id="459525"/>
    <lineage>
        <taxon>Bacteria</taxon>
        <taxon>Bacillati</taxon>
        <taxon>Bacillota</taxon>
        <taxon>Bacilli</taxon>
        <taxon>Bacillales</taxon>
        <taxon>Fictibacillaceae</taxon>
        <taxon>Fictibacillus</taxon>
    </lineage>
</organism>
<evidence type="ECO:0000256" key="1">
    <source>
        <dbReference type="SAM" id="Phobius"/>
    </source>
</evidence>
<evidence type="ECO:0000313" key="2">
    <source>
        <dbReference type="EMBL" id="SDM55321.1"/>
    </source>
</evidence>
<protein>
    <submittedName>
        <fullName evidence="2">Uncharacterized protein</fullName>
    </submittedName>
</protein>
<keyword evidence="3" id="KW-1185">Reference proteome</keyword>
<dbReference type="EMBL" id="FNHW01000001">
    <property type="protein sequence ID" value="SDM55321.1"/>
    <property type="molecule type" value="Genomic_DNA"/>
</dbReference>
<accession>A0A1G9U5X1</accession>
<proteinExistence type="predicted"/>
<keyword evidence="1" id="KW-0472">Membrane</keyword>
<evidence type="ECO:0000313" key="3">
    <source>
        <dbReference type="Proteomes" id="UP000199544"/>
    </source>
</evidence>
<dbReference type="Proteomes" id="UP000199544">
    <property type="component" value="Unassembled WGS sequence"/>
</dbReference>